<accession>A0AB74Q3R9</accession>
<dbReference type="PROSITE" id="PS50943">
    <property type="entry name" value="HTH_CROC1"/>
    <property type="match status" value="1"/>
</dbReference>
<dbReference type="SUPFAM" id="SSF53335">
    <property type="entry name" value="S-adenosyl-L-methionine-dependent methyltransferases"/>
    <property type="match status" value="1"/>
</dbReference>
<dbReference type="SUPFAM" id="SSF47413">
    <property type="entry name" value="lambda repressor-like DNA-binding domains"/>
    <property type="match status" value="1"/>
</dbReference>
<dbReference type="GO" id="GO:0003886">
    <property type="term" value="F:DNA (cytosine-5-)-methyltransferase activity"/>
    <property type="evidence" value="ECO:0007669"/>
    <property type="project" value="UniProtKB-EC"/>
</dbReference>
<dbReference type="InterPro" id="IPR050390">
    <property type="entry name" value="C5-Methyltransferase"/>
</dbReference>
<name>A0AB74Q3R9_STAAU</name>
<evidence type="ECO:0000256" key="6">
    <source>
        <dbReference type="RuleBase" id="RU000416"/>
    </source>
</evidence>
<evidence type="ECO:0000256" key="4">
    <source>
        <dbReference type="ARBA" id="ARBA00022747"/>
    </source>
</evidence>
<dbReference type="PRINTS" id="PR00105">
    <property type="entry name" value="C5METTRFRASE"/>
</dbReference>
<dbReference type="Proteomes" id="UP000280323">
    <property type="component" value="Chromosome"/>
</dbReference>
<dbReference type="InterPro" id="IPR001387">
    <property type="entry name" value="Cro/C1-type_HTH"/>
</dbReference>
<evidence type="ECO:0000256" key="5">
    <source>
        <dbReference type="PROSITE-ProRule" id="PRU01016"/>
    </source>
</evidence>
<protein>
    <recommendedName>
        <fullName evidence="7">Cytosine-specific methyltransferase</fullName>
        <ecNumber evidence="7">2.1.1.37</ecNumber>
    </recommendedName>
</protein>
<dbReference type="Pfam" id="PF00145">
    <property type="entry name" value="DNA_methylase"/>
    <property type="match status" value="1"/>
</dbReference>
<evidence type="ECO:0000256" key="2">
    <source>
        <dbReference type="ARBA" id="ARBA00022679"/>
    </source>
</evidence>
<dbReference type="CDD" id="cd00093">
    <property type="entry name" value="HTH_XRE"/>
    <property type="match status" value="1"/>
</dbReference>
<comment type="catalytic activity">
    <reaction evidence="7">
        <text>a 2'-deoxycytidine in DNA + S-adenosyl-L-methionine = a 5-methyl-2'-deoxycytidine in DNA + S-adenosyl-L-homocysteine + H(+)</text>
        <dbReference type="Rhea" id="RHEA:13681"/>
        <dbReference type="Rhea" id="RHEA-COMP:11369"/>
        <dbReference type="Rhea" id="RHEA-COMP:11370"/>
        <dbReference type="ChEBI" id="CHEBI:15378"/>
        <dbReference type="ChEBI" id="CHEBI:57856"/>
        <dbReference type="ChEBI" id="CHEBI:59789"/>
        <dbReference type="ChEBI" id="CHEBI:85452"/>
        <dbReference type="ChEBI" id="CHEBI:85454"/>
        <dbReference type="EC" id="2.1.1.37"/>
    </reaction>
</comment>
<organism evidence="9">
    <name type="scientific">Staphylococcus aureus</name>
    <dbReference type="NCBI Taxonomy" id="1280"/>
    <lineage>
        <taxon>Bacteria</taxon>
        <taxon>Bacillati</taxon>
        <taxon>Bacillota</taxon>
        <taxon>Bacilli</taxon>
        <taxon>Bacillales</taxon>
        <taxon>Staphylococcaceae</taxon>
        <taxon>Staphylococcus</taxon>
    </lineage>
</organism>
<proteinExistence type="inferred from homology"/>
<dbReference type="AlphaFoldDB" id="A0AB74Q3R9"/>
<dbReference type="InterPro" id="IPR029063">
    <property type="entry name" value="SAM-dependent_MTases_sf"/>
</dbReference>
<feature type="domain" description="HTH cro/C1-type" evidence="8">
    <location>
        <begin position="16"/>
        <end position="70"/>
    </location>
</feature>
<dbReference type="InterPro" id="IPR018117">
    <property type="entry name" value="C5_DNA_meth_AS"/>
</dbReference>
<evidence type="ECO:0000256" key="3">
    <source>
        <dbReference type="ARBA" id="ARBA00022691"/>
    </source>
</evidence>
<keyword evidence="4" id="KW-0680">Restriction system</keyword>
<dbReference type="EMBL" id="LR133917">
    <property type="protein sequence ID" value="VDY49289.1"/>
    <property type="molecule type" value="Genomic_DNA"/>
</dbReference>
<evidence type="ECO:0000259" key="8">
    <source>
        <dbReference type="PROSITE" id="PS50943"/>
    </source>
</evidence>
<dbReference type="PANTHER" id="PTHR10629">
    <property type="entry name" value="CYTOSINE-SPECIFIC METHYLTRANSFERASE"/>
    <property type="match status" value="1"/>
</dbReference>
<dbReference type="PANTHER" id="PTHR10629:SF52">
    <property type="entry name" value="DNA (CYTOSINE-5)-METHYLTRANSFERASE 1"/>
    <property type="match status" value="1"/>
</dbReference>
<dbReference type="GO" id="GO:0032259">
    <property type="term" value="P:methylation"/>
    <property type="evidence" value="ECO:0007669"/>
    <property type="project" value="UniProtKB-KW"/>
</dbReference>
<evidence type="ECO:0000256" key="1">
    <source>
        <dbReference type="ARBA" id="ARBA00022603"/>
    </source>
</evidence>
<dbReference type="NCBIfam" id="TIGR00675">
    <property type="entry name" value="dcm"/>
    <property type="match status" value="1"/>
</dbReference>
<dbReference type="InterPro" id="IPR001525">
    <property type="entry name" value="C5_MeTfrase"/>
</dbReference>
<gene>
    <name evidence="9" type="primary">dcm</name>
    <name evidence="9" type="ORF">NCTC8317_02428</name>
</gene>
<dbReference type="GO" id="GO:0009307">
    <property type="term" value="P:DNA restriction-modification system"/>
    <property type="evidence" value="ECO:0007669"/>
    <property type="project" value="UniProtKB-KW"/>
</dbReference>
<dbReference type="PROSITE" id="PS00095">
    <property type="entry name" value="C5_MTASE_2"/>
    <property type="match status" value="1"/>
</dbReference>
<dbReference type="GO" id="GO:0003677">
    <property type="term" value="F:DNA binding"/>
    <property type="evidence" value="ECO:0007669"/>
    <property type="project" value="InterPro"/>
</dbReference>
<sequence length="437" mass="49914">MCIGGSLVRLNKGSIIEKMKNQNIKTQTELAEKIDISKSQLSFMFSDEYEPLKKNVIKLADVLKVSPNDIILDEEDQMPINSDFNRYDYKLDEFIDVSNVRKNKDYNVFETFAGAGGLALGLESAGLSTYGAVEIDKNAAETLRINRPKWKVIENDIEFIADNLDEFIDEEIDILSGGYPCQTFSYAGKRNGFADTRGTLFYPYSKILSKLKPKAFIAENVRGLVNHDDGKTLEVMLKVFIKEGYEVYWNILNSWNYDVAQKRERIVIIGIREDLVKEQKYPFRFPLAQVYKPVLKDVLKDVPKSKVTAYSDKKREVMKLVPPGGCWVDLPEQIAKDYMGKSWYSGGGKRGMARRISWDEPCLTLTTSPSQKQTERCHPDETRPFSIREYARIQSFPDEWEFSGGVGAQYRQIGNAVPVNLAKYIGKSLVHYLNQFN</sequence>
<dbReference type="Gene3D" id="1.10.260.40">
    <property type="entry name" value="lambda repressor-like DNA-binding domains"/>
    <property type="match status" value="1"/>
</dbReference>
<dbReference type="SMART" id="SM00530">
    <property type="entry name" value="HTH_XRE"/>
    <property type="match status" value="1"/>
</dbReference>
<dbReference type="Pfam" id="PF01381">
    <property type="entry name" value="HTH_3"/>
    <property type="match status" value="1"/>
</dbReference>
<comment type="similarity">
    <text evidence="5 6">Belongs to the class I-like SAM-binding methyltransferase superfamily. C5-methyltransferase family.</text>
</comment>
<dbReference type="InterPro" id="IPR031303">
    <property type="entry name" value="C5_meth_CS"/>
</dbReference>
<keyword evidence="2 5" id="KW-0808">Transferase</keyword>
<dbReference type="PROSITE" id="PS00094">
    <property type="entry name" value="C5_MTASE_1"/>
    <property type="match status" value="1"/>
</dbReference>
<evidence type="ECO:0000256" key="7">
    <source>
        <dbReference type="RuleBase" id="RU000417"/>
    </source>
</evidence>
<dbReference type="InterPro" id="IPR010982">
    <property type="entry name" value="Lambda_DNA-bd_dom_sf"/>
</dbReference>
<dbReference type="PROSITE" id="PS51679">
    <property type="entry name" value="SAM_MT_C5"/>
    <property type="match status" value="1"/>
</dbReference>
<feature type="active site" evidence="5">
    <location>
        <position position="181"/>
    </location>
</feature>
<dbReference type="Gene3D" id="3.40.50.150">
    <property type="entry name" value="Vaccinia Virus protein VP39"/>
    <property type="match status" value="1"/>
</dbReference>
<dbReference type="CDD" id="cd00315">
    <property type="entry name" value="Cyt_C5_DNA_methylase"/>
    <property type="match status" value="1"/>
</dbReference>
<dbReference type="EC" id="2.1.1.37" evidence="7"/>
<keyword evidence="1 5" id="KW-0489">Methyltransferase</keyword>
<dbReference type="Gene3D" id="3.90.120.10">
    <property type="entry name" value="DNA Methylase, subunit A, domain 2"/>
    <property type="match status" value="1"/>
</dbReference>
<dbReference type="GO" id="GO:0044027">
    <property type="term" value="P:negative regulation of gene expression via chromosomal CpG island methylation"/>
    <property type="evidence" value="ECO:0007669"/>
    <property type="project" value="TreeGrafter"/>
</dbReference>
<reference evidence="9" key="1">
    <citation type="submission" date="2018-12" db="EMBL/GenBank/DDBJ databases">
        <authorList>
            <consortium name="Pathogen Informatics"/>
        </authorList>
    </citation>
    <scope>NUCLEOTIDE SEQUENCE</scope>
    <source>
        <strain evidence="9">NCTC8317</strain>
    </source>
</reference>
<keyword evidence="3 5" id="KW-0949">S-adenosyl-L-methionine</keyword>
<evidence type="ECO:0000313" key="9">
    <source>
        <dbReference type="EMBL" id="VDY49289.1"/>
    </source>
</evidence>